<accession>A0AAJ7RSE2</accession>
<dbReference type="SUPFAM" id="SSF48371">
    <property type="entry name" value="ARM repeat"/>
    <property type="match status" value="1"/>
</dbReference>
<dbReference type="RefSeq" id="XP_024946271.1">
    <property type="nucleotide sequence ID" value="XM_025090503.1"/>
</dbReference>
<gene>
    <name evidence="3" type="primary">LOC107273181</name>
</gene>
<dbReference type="InterPro" id="IPR011989">
    <property type="entry name" value="ARM-like"/>
</dbReference>
<protein>
    <submittedName>
        <fullName evidence="3">Cilia- and flagella-associated protein 69</fullName>
    </submittedName>
</protein>
<dbReference type="GO" id="GO:1902093">
    <property type="term" value="P:positive regulation of flagellated sperm motility"/>
    <property type="evidence" value="ECO:0007669"/>
    <property type="project" value="TreeGrafter"/>
</dbReference>
<dbReference type="Proteomes" id="UP000694920">
    <property type="component" value="Unplaced"/>
</dbReference>
<evidence type="ECO:0000313" key="3">
    <source>
        <dbReference type="RefSeq" id="XP_024946271.1"/>
    </source>
</evidence>
<name>A0AAJ7RSE2_CEPCN</name>
<evidence type="ECO:0000313" key="2">
    <source>
        <dbReference type="Proteomes" id="UP000694920"/>
    </source>
</evidence>
<proteinExistence type="predicted"/>
<dbReference type="PANTHER" id="PTHR14716:SF0">
    <property type="entry name" value="CILIA- AND FLAGELLA-ASSOCIATED PROTEIN 69"/>
    <property type="match status" value="1"/>
</dbReference>
<dbReference type="AlphaFoldDB" id="A0AAJ7RSE2"/>
<dbReference type="InterPro" id="IPR048733">
    <property type="entry name" value="CFA69_ARM_dom"/>
</dbReference>
<dbReference type="Gene3D" id="1.25.10.10">
    <property type="entry name" value="Leucine-rich Repeat Variant"/>
    <property type="match status" value="1"/>
</dbReference>
<feature type="domain" description="Cilia- and flagella-associated protein 69 ARM repeats" evidence="1">
    <location>
        <begin position="38"/>
        <end position="228"/>
    </location>
</feature>
<keyword evidence="3" id="KW-0282">Flagellum</keyword>
<evidence type="ECO:0000259" key="1">
    <source>
        <dbReference type="Pfam" id="PF21049"/>
    </source>
</evidence>
<dbReference type="InterPro" id="IPR016024">
    <property type="entry name" value="ARM-type_fold"/>
</dbReference>
<dbReference type="InterPro" id="IPR048732">
    <property type="entry name" value="CFA69"/>
</dbReference>
<keyword evidence="3" id="KW-0966">Cell projection</keyword>
<dbReference type="Pfam" id="PF21049">
    <property type="entry name" value="CFA69_ARM_rpt"/>
    <property type="match status" value="3"/>
</dbReference>
<dbReference type="GO" id="GO:0097730">
    <property type="term" value="C:non-motile cilium"/>
    <property type="evidence" value="ECO:0007669"/>
    <property type="project" value="TreeGrafter"/>
</dbReference>
<dbReference type="GeneID" id="107273181"/>
<feature type="domain" description="Cilia- and flagella-associated protein 69 ARM repeats" evidence="1">
    <location>
        <begin position="627"/>
        <end position="822"/>
    </location>
</feature>
<feature type="domain" description="Cilia- and flagella-associated protein 69 ARM repeats" evidence="1">
    <location>
        <begin position="316"/>
        <end position="586"/>
    </location>
</feature>
<keyword evidence="3" id="KW-0969">Cilium</keyword>
<sequence length="1012" mass="115231">MTEIKSRKDHICKSLDCVGVTLSLEPLKRAGFKVRSKNLNEVVTRLSEVINDSVASENVLRVSRLFKDFLGLTGNAFYVKHLSVVMQLLEFLGWKAREVEEYQVHLDRMLEFCCEPPIFEKTSESLFCQDDLEEYFTVLGCLMAILPRSQNILQVQTAIRRLLVRTRPTTVSAVRAELCQRAMEKSRLPVTVVELLEVYEGEMFEKLLDLIKVIVAVSEHCCEWFINGLAECHKLLQSKILDHLLVRLNPYYDKENYCIPPPEVPQQEAERPEYQGVLVLVTKVTLALMMSVFPSGKKFPACLEDFCSPTRCAMWGLRYAFKREVLYARRKTKTHSVRNDLATVILTGMVGLPSWKIIECGLAEDVSVLVAAYEFGAKDSWAETAPAVTTNEDLSFRKTLLLIICHLVKCDTSINIMEERSVLLALLDFINSSRVRTFKVSCRNPREFLELFQCSIRTLTLLVPKMTNSFRAHNGARRLLTIIKWWMTVDDGTYVIIDCLITIASIVSAVECVEILNDFIEEGAIPILINLINFVVIHDKSLATDRQRVITLAMIALKSLHSNRISSVAETLSDQSVKMVVQLLQRTLGLTRRNTKGNLDFQVDQRYLEIPPSGIAMSDKRINIIGRLLIAVGVYVWKCIVYCPINLKNFIETGGTYLILDIIDRVKYPVTCVYIGILADMCEGSFSAAELATWRGVDKQKGLMSLLARVWREEEIRIGVQRTANGSIEDAELPLMGTEQQLSTYHARLDQSCSPALLEMIGSTRAKIHAIRRIIERETFGYNRAKEHYKVLYEDLCTTDIITMQIVDHYFNLKQGQIWIEVVKYLEQVGVNPLGMDGQMMFLMIQRHRGLGVFIQGNQEKLLKTARDADSKIEKEEFARIRDSKLTLALTALKDIDYLRRTTDRKYMLERKAVQRKEVNAALKFPLVADENHCHRTFFEKSNVTAILGQNQRIDSVKMIESDLGRVKLLPVSLSSSEVSSPRLSFGSIRCDSEDILSCNKCFQSDVLCSHR</sequence>
<dbReference type="GO" id="GO:0097225">
    <property type="term" value="C:sperm midpiece"/>
    <property type="evidence" value="ECO:0007669"/>
    <property type="project" value="TreeGrafter"/>
</dbReference>
<organism evidence="2 3">
    <name type="scientific">Cephus cinctus</name>
    <name type="common">Wheat stem sawfly</name>
    <dbReference type="NCBI Taxonomy" id="211228"/>
    <lineage>
        <taxon>Eukaryota</taxon>
        <taxon>Metazoa</taxon>
        <taxon>Ecdysozoa</taxon>
        <taxon>Arthropoda</taxon>
        <taxon>Hexapoda</taxon>
        <taxon>Insecta</taxon>
        <taxon>Pterygota</taxon>
        <taxon>Neoptera</taxon>
        <taxon>Endopterygota</taxon>
        <taxon>Hymenoptera</taxon>
        <taxon>Cephoidea</taxon>
        <taxon>Cephidae</taxon>
        <taxon>Cephus</taxon>
    </lineage>
</organism>
<keyword evidence="2" id="KW-1185">Reference proteome</keyword>
<reference evidence="3" key="1">
    <citation type="submission" date="2025-08" db="UniProtKB">
        <authorList>
            <consortium name="RefSeq"/>
        </authorList>
    </citation>
    <scope>IDENTIFICATION</scope>
</reference>
<dbReference type="KEGG" id="ccin:107273181"/>
<dbReference type="PANTHER" id="PTHR14716">
    <property type="entry name" value="CILIA- AND FLAGELLA-ASSOCIATED PROTEIN 69"/>
    <property type="match status" value="1"/>
</dbReference>